<feature type="transmembrane region" description="Helical" evidence="1">
    <location>
        <begin position="65"/>
        <end position="81"/>
    </location>
</feature>
<feature type="transmembrane region" description="Helical" evidence="1">
    <location>
        <begin position="210"/>
        <end position="230"/>
    </location>
</feature>
<gene>
    <name evidence="2" type="ORF">CYR34_01360</name>
</gene>
<feature type="transmembrane region" description="Helical" evidence="1">
    <location>
        <begin position="143"/>
        <end position="160"/>
    </location>
</feature>
<evidence type="ECO:0000313" key="3">
    <source>
        <dbReference type="Proteomes" id="UP000234626"/>
    </source>
</evidence>
<accession>A0A2N5ET40</accession>
<evidence type="ECO:0000256" key="1">
    <source>
        <dbReference type="SAM" id="Phobius"/>
    </source>
</evidence>
<keyword evidence="1" id="KW-0472">Membrane</keyword>
<reference evidence="2 3" key="1">
    <citation type="submission" date="2017-12" db="EMBL/GenBank/DDBJ databases">
        <title>Characterization of six clinical isolates of Enterochimera gen. nov., a novel genus of the Yersiniaciae family and the three species Enterochimera arupensis sp. nov., Enterochimera coloradensis sp. nov, and Enterochimera californica sp. nov.</title>
        <authorList>
            <person name="Rossi A."/>
            <person name="Fisher M."/>
        </authorList>
    </citation>
    <scope>NUCLEOTIDE SEQUENCE [LARGE SCALE GENOMIC DNA]</scope>
    <source>
        <strain evidence="2 3">2016Iso1</strain>
    </source>
</reference>
<evidence type="ECO:0008006" key="4">
    <source>
        <dbReference type="Google" id="ProtNLM"/>
    </source>
</evidence>
<proteinExistence type="predicted"/>
<feature type="transmembrane region" description="Helical" evidence="1">
    <location>
        <begin position="88"/>
        <end position="108"/>
    </location>
</feature>
<dbReference type="Proteomes" id="UP000234626">
    <property type="component" value="Unassembled WGS sequence"/>
</dbReference>
<dbReference type="EMBL" id="PJZK01000001">
    <property type="protein sequence ID" value="PLR53267.1"/>
    <property type="molecule type" value="Genomic_DNA"/>
</dbReference>
<protein>
    <recommendedName>
        <fullName evidence="4">Glycosyltransferase RgtA/B/C/D-like domain-containing protein</fullName>
    </recommendedName>
</protein>
<feature type="transmembrane region" description="Helical" evidence="1">
    <location>
        <begin position="349"/>
        <end position="367"/>
    </location>
</feature>
<dbReference type="OrthoDB" id="6623943at2"/>
<keyword evidence="1" id="KW-1133">Transmembrane helix</keyword>
<name>A0A2N5ET40_9GAMM</name>
<comment type="caution">
    <text evidence="2">The sequence shown here is derived from an EMBL/GenBank/DDBJ whole genome shotgun (WGS) entry which is preliminary data.</text>
</comment>
<feature type="transmembrane region" description="Helical" evidence="1">
    <location>
        <begin position="324"/>
        <end position="342"/>
    </location>
</feature>
<keyword evidence="1" id="KW-0812">Transmembrane</keyword>
<sequence length="506" mass="57744">MNNTSTKTRLIGSLAILFTLALAYALTSRYFPIEPDVANSPLVWRGFLTEGFAVFKDWKPTPDNWYFTIYPVNFIFFWLLSDDGKIPLIISTSLYISLAAIIVSWMLYTIKKSYTAIISMFCLTLLPAYSYNFGFLAHPFSHNSTNFFGVLVVGLCFWNLKKNSFPLAVVYSILALLPSLSDPWFLATFFLPLLLTQIYFTWAGVLQKNITLIFGFMFILSMTHVIPRALGLPVQHLHILPADQWITNAGWAVTLLGKSMNVLFIDHPTAHIISFVIWVFVILYAAINAFKENQKTRFLAVFSLLTCSGIISSFIISYESPDYISARFFMNAVIFTLTLALLSFSLKKNYIIGFILVLFLGSSVYSYQQNNQPLYNQEQQTRAYIDFLTKNNLTFGYGDYWKASNTVNWLSKGSIHITPVFFDKKTYRIQFDNVRSQTLASWLTPEYIKHSSDRQFIAIAAVDKADAPADVKARLNAIIQQVGNPDEKLIFQDMTLYVYNHKISLN</sequence>
<keyword evidence="3" id="KW-1185">Reference proteome</keyword>
<feature type="transmembrane region" description="Helical" evidence="1">
    <location>
        <begin position="114"/>
        <end position="131"/>
    </location>
</feature>
<evidence type="ECO:0000313" key="2">
    <source>
        <dbReference type="EMBL" id="PLR53267.1"/>
    </source>
</evidence>
<feature type="transmembrane region" description="Helical" evidence="1">
    <location>
        <begin position="269"/>
        <end position="287"/>
    </location>
</feature>
<dbReference type="RefSeq" id="WP_101833765.1">
    <property type="nucleotide sequence ID" value="NZ_PJZK01000001.1"/>
</dbReference>
<dbReference type="AlphaFoldDB" id="A0A2N5ET40"/>
<organism evidence="2 3">
    <name type="scientific">Chimaeribacter arupi</name>
    <dbReference type="NCBI Taxonomy" id="2060066"/>
    <lineage>
        <taxon>Bacteria</taxon>
        <taxon>Pseudomonadati</taxon>
        <taxon>Pseudomonadota</taxon>
        <taxon>Gammaproteobacteria</taxon>
        <taxon>Enterobacterales</taxon>
        <taxon>Yersiniaceae</taxon>
        <taxon>Chimaeribacter</taxon>
    </lineage>
</organism>
<feature type="transmembrane region" description="Helical" evidence="1">
    <location>
        <begin position="299"/>
        <end position="318"/>
    </location>
</feature>
<feature type="transmembrane region" description="Helical" evidence="1">
    <location>
        <begin position="184"/>
        <end position="203"/>
    </location>
</feature>